<dbReference type="GO" id="GO:0000272">
    <property type="term" value="P:polysaccharide catabolic process"/>
    <property type="evidence" value="ECO:0007669"/>
    <property type="project" value="UniProtKB-KW"/>
</dbReference>
<evidence type="ECO:0000256" key="3">
    <source>
        <dbReference type="ARBA" id="ARBA00023277"/>
    </source>
</evidence>
<dbReference type="PROSITE" id="PS51760">
    <property type="entry name" value="GH10_2"/>
    <property type="match status" value="1"/>
</dbReference>
<dbReference type="EMBL" id="LR862137">
    <property type="protein sequence ID" value="CAD1844240.1"/>
    <property type="molecule type" value="Genomic_DNA"/>
</dbReference>
<accession>A0A6V7QM15</accession>
<protein>
    <recommendedName>
        <fullName evidence="6">GH10 domain-containing protein</fullName>
    </recommendedName>
</protein>
<dbReference type="PANTHER" id="PTHR31490">
    <property type="entry name" value="GLYCOSYL HYDROLASE"/>
    <property type="match status" value="1"/>
</dbReference>
<keyword evidence="3" id="KW-0119">Carbohydrate metabolism</keyword>
<keyword evidence="5" id="KW-0472">Membrane</keyword>
<evidence type="ECO:0000259" key="6">
    <source>
        <dbReference type="PROSITE" id="PS51760"/>
    </source>
</evidence>
<gene>
    <name evidence="7" type="ORF">CB5_LOCUS27451</name>
</gene>
<evidence type="ECO:0000256" key="4">
    <source>
        <dbReference type="ARBA" id="ARBA00023326"/>
    </source>
</evidence>
<dbReference type="InterPro" id="IPR001000">
    <property type="entry name" value="GH10_dom"/>
</dbReference>
<keyword evidence="2" id="KW-0378">Hydrolase</keyword>
<organism evidence="7">
    <name type="scientific">Ananas comosus var. bracteatus</name>
    <name type="common">red pineapple</name>
    <dbReference type="NCBI Taxonomy" id="296719"/>
    <lineage>
        <taxon>Eukaryota</taxon>
        <taxon>Viridiplantae</taxon>
        <taxon>Streptophyta</taxon>
        <taxon>Embryophyta</taxon>
        <taxon>Tracheophyta</taxon>
        <taxon>Spermatophyta</taxon>
        <taxon>Magnoliopsida</taxon>
        <taxon>Liliopsida</taxon>
        <taxon>Poales</taxon>
        <taxon>Bromeliaceae</taxon>
        <taxon>Bromelioideae</taxon>
        <taxon>Ananas</taxon>
    </lineage>
</organism>
<proteinExistence type="inferred from homology"/>
<evidence type="ECO:0000313" key="7">
    <source>
        <dbReference type="EMBL" id="CAD1844240.1"/>
    </source>
</evidence>
<sequence length="284" mass="32141">MKVDPLATLFMNEFSVVETCEDVESTVDSYILKLKELNDGPEPGLLEGIGLQGHFAKPNIPLMRAVLDKLATLQLPIWLTEVDISKKFDQLTQAIYLEEVLREGFSHPSVSGIILWTPFHESGCYQMCLTDGSFKNLPTGDVVDRLLREWQMKEIKGTSDDHGSFNFTGFLGEYKVTVTDGNMSTTATFSLDRSDETKHINIQMTFVESHAIAAWEDLRRVARDRRLGGPLLSRTRSPLGRTFAESHTIAAWEESFVYLHHPSFSLLFFVFGHLLYVSIIKSFQ</sequence>
<name>A0A6V7QM15_ANACO</name>
<comment type="similarity">
    <text evidence="1">Belongs to the glycosyl hydrolase 10 (cellulase F) family.</text>
</comment>
<evidence type="ECO:0000256" key="1">
    <source>
        <dbReference type="ARBA" id="ARBA00007495"/>
    </source>
</evidence>
<dbReference type="GO" id="GO:0031176">
    <property type="term" value="F:endo-1,4-beta-xylanase activity"/>
    <property type="evidence" value="ECO:0007669"/>
    <property type="project" value="UniProtKB-ARBA"/>
</dbReference>
<evidence type="ECO:0000256" key="5">
    <source>
        <dbReference type="SAM" id="Phobius"/>
    </source>
</evidence>
<dbReference type="InterPro" id="IPR044846">
    <property type="entry name" value="GH10"/>
</dbReference>
<dbReference type="Pfam" id="PF00331">
    <property type="entry name" value="Glyco_hydro_10"/>
    <property type="match status" value="1"/>
</dbReference>
<evidence type="ECO:0000256" key="2">
    <source>
        <dbReference type="ARBA" id="ARBA00022801"/>
    </source>
</evidence>
<dbReference type="Gene3D" id="3.20.20.80">
    <property type="entry name" value="Glycosidases"/>
    <property type="match status" value="1"/>
</dbReference>
<dbReference type="SUPFAM" id="SSF51445">
    <property type="entry name" value="(Trans)glycosidases"/>
    <property type="match status" value="1"/>
</dbReference>
<dbReference type="PANTHER" id="PTHR31490:SF3">
    <property type="entry name" value="GLYCOSYL HYDROLASE FAMILY 10 PROTEIN"/>
    <property type="match status" value="1"/>
</dbReference>
<keyword evidence="5" id="KW-1133">Transmembrane helix</keyword>
<feature type="transmembrane region" description="Helical" evidence="5">
    <location>
        <begin position="264"/>
        <end position="283"/>
    </location>
</feature>
<feature type="domain" description="GH10" evidence="6">
    <location>
        <begin position="1"/>
        <end position="146"/>
    </location>
</feature>
<keyword evidence="4" id="KW-0624">Polysaccharide degradation</keyword>
<dbReference type="InterPro" id="IPR017853">
    <property type="entry name" value="GH"/>
</dbReference>
<reference evidence="7" key="1">
    <citation type="submission" date="2020-07" db="EMBL/GenBank/DDBJ databases">
        <authorList>
            <person name="Lin J."/>
        </authorList>
    </citation>
    <scope>NUCLEOTIDE SEQUENCE</scope>
</reference>
<keyword evidence="5" id="KW-0812">Transmembrane</keyword>
<dbReference type="AlphaFoldDB" id="A0A6V7QM15"/>